<accession>A4X6T5</accession>
<sequence>MVITRIAANMRVLCPNTSRAYWTNPPRWAGSVCRGSRSEGVAGGSSGLPGRGIGQPDRAGGGWRDSWCRGGRQALLATLGGPVPQAAHRPALTGMTSAYPDLRAEPASFRDPANRVFHRGDDVLRGLDERAAAEWRALARSDFFAALLAEGKVCDTVETSPAPPGWAVVLRHERIPFVSHPYEWSHAMLRDAALLHLDILQAALEGGFTTKDGSAYNLQWRGVEPVFIDIGSFTPVRDGEPWAGYRQFCQTLLYPLLLGAHLGLDFQPLLRAQVDGVEADQIRRLFTGRRRFRPGVLTHVHLHDAMQRRNARSSTAEVRSQLRDAGYSRDLAVATVRGLQRLVRRLDRPSPASHWIDYQRTCGYTAEDRAAKERFVAASLTAGPPIRLALDLGANDGRYARLAARHAEHVVAVEQDPGVVDRFYRELRTEGEQRILPLVMDLADPSPGGGWRGVERASFGDRARADVVLALAVVHHLAVGRNVPLPEVVGWLAGFGRPGTRLVVEFVHPEDPMARRLLANKPENMFPRYRRDEFERLLAAHGHLEERLHLPSGSRTLYRVVLSG</sequence>
<dbReference type="EMBL" id="CP000667">
    <property type="protein sequence ID" value="ABP54585.1"/>
    <property type="molecule type" value="Genomic_DNA"/>
</dbReference>
<dbReference type="STRING" id="369723.Strop_2134"/>
<evidence type="ECO:0000313" key="3">
    <source>
        <dbReference type="Proteomes" id="UP000000235"/>
    </source>
</evidence>
<dbReference type="eggNOG" id="COG2242">
    <property type="taxonomic scope" value="Bacteria"/>
</dbReference>
<reference evidence="3" key="1">
    <citation type="journal article" date="2007" name="Proc. Natl. Acad. Sci. U.S.A.">
        <title>Genome sequencing reveals complex secondary metabolome in the marine actinomycete Salinispora tropica.</title>
        <authorList>
            <person name="Udwary D.W."/>
            <person name="Zeigler L."/>
            <person name="Asolkar R.N."/>
            <person name="Singan V."/>
            <person name="Lapidus A."/>
            <person name="Fenical W."/>
            <person name="Jensen P.R."/>
            <person name="Moore B.S."/>
        </authorList>
    </citation>
    <scope>NUCLEOTIDE SEQUENCE [LARGE SCALE GENOMIC DNA]</scope>
    <source>
        <strain evidence="3">ATCC BAA-916 / DSM 44818 / CNB-440</strain>
    </source>
</reference>
<gene>
    <name evidence="2" type="ordered locus">Strop_2134</name>
</gene>
<dbReference type="AlphaFoldDB" id="A4X6T5"/>
<feature type="region of interest" description="Disordered" evidence="1">
    <location>
        <begin position="33"/>
        <end position="63"/>
    </location>
</feature>
<protein>
    <submittedName>
        <fullName evidence="2">Uncharacterized protein</fullName>
    </submittedName>
</protein>
<feature type="compositionally biased region" description="Gly residues" evidence="1">
    <location>
        <begin position="41"/>
        <end position="63"/>
    </location>
</feature>
<dbReference type="InterPro" id="IPR029063">
    <property type="entry name" value="SAM-dependent_MTases_sf"/>
</dbReference>
<dbReference type="SUPFAM" id="SSF53335">
    <property type="entry name" value="S-adenosyl-L-methionine-dependent methyltransferases"/>
    <property type="match status" value="1"/>
</dbReference>
<organism evidence="2 3">
    <name type="scientific">Salinispora tropica (strain ATCC BAA-916 / DSM 44818 / JCM 13857 / NBRC 105044 / CNB-440)</name>
    <dbReference type="NCBI Taxonomy" id="369723"/>
    <lineage>
        <taxon>Bacteria</taxon>
        <taxon>Bacillati</taxon>
        <taxon>Actinomycetota</taxon>
        <taxon>Actinomycetes</taxon>
        <taxon>Micromonosporales</taxon>
        <taxon>Micromonosporaceae</taxon>
        <taxon>Salinispora</taxon>
    </lineage>
</organism>
<dbReference type="HOGENOM" id="CLU_047692_0_0_11"/>
<evidence type="ECO:0000313" key="2">
    <source>
        <dbReference type="EMBL" id="ABP54585.1"/>
    </source>
</evidence>
<dbReference type="Gene3D" id="3.40.50.150">
    <property type="entry name" value="Vaccinia Virus protein VP39"/>
    <property type="match status" value="1"/>
</dbReference>
<keyword evidence="3" id="KW-1185">Reference proteome</keyword>
<dbReference type="Proteomes" id="UP000000235">
    <property type="component" value="Chromosome"/>
</dbReference>
<evidence type="ECO:0000256" key="1">
    <source>
        <dbReference type="SAM" id="MobiDB-lite"/>
    </source>
</evidence>
<name>A4X6T5_SALTO</name>
<dbReference type="CDD" id="cd02440">
    <property type="entry name" value="AdoMet_MTases"/>
    <property type="match status" value="1"/>
</dbReference>
<proteinExistence type="predicted"/>
<dbReference type="KEGG" id="stp:Strop_2134"/>